<reference evidence="2 3" key="1">
    <citation type="submission" date="2019-10" db="EMBL/GenBank/DDBJ databases">
        <title>Taxonomy of Antarctic Massilia spp.: description of Massilia rubra sp. nov., Massilia aquatica sp. nov., Massilia mucilaginosa sp. nov., Massilia frigida sp. nov. isolated from streams, lakes and regoliths.</title>
        <authorList>
            <person name="Holochova P."/>
            <person name="Sedlacek I."/>
            <person name="Kralova S."/>
            <person name="Maslanova I."/>
            <person name="Busse H.-J."/>
            <person name="Stankova E."/>
            <person name="Vrbovska V."/>
            <person name="Kovarovic V."/>
            <person name="Bartak M."/>
            <person name="Svec P."/>
            <person name="Pantucek R."/>
        </authorList>
    </citation>
    <scope>NUCLEOTIDE SEQUENCE [LARGE SCALE GENOMIC DNA]</scope>
    <source>
        <strain evidence="2 3">CCM 8733</strain>
    </source>
</reference>
<keyword evidence="3" id="KW-1185">Reference proteome</keyword>
<comment type="caution">
    <text evidence="2">The sequence shown here is derived from an EMBL/GenBank/DDBJ whole genome shotgun (WGS) entry which is preliminary data.</text>
</comment>
<sequence length="79" mass="8666">MANGKIEFKLAEPDLEEDPDHDPEDDLQVAYLSLPDHPAVRVAGRGKMARLSDLIDYEGADIFLDFDAAGRLIGIEVLA</sequence>
<organism evidence="2 3">
    <name type="scientific">Massilia mucilaginosa</name>
    <dbReference type="NCBI Taxonomy" id="2609282"/>
    <lineage>
        <taxon>Bacteria</taxon>
        <taxon>Pseudomonadati</taxon>
        <taxon>Pseudomonadota</taxon>
        <taxon>Betaproteobacteria</taxon>
        <taxon>Burkholderiales</taxon>
        <taxon>Oxalobacteraceae</taxon>
        <taxon>Telluria group</taxon>
        <taxon>Massilia</taxon>
    </lineage>
</organism>
<protein>
    <submittedName>
        <fullName evidence="2">DUF2283 domain-containing protein</fullName>
    </submittedName>
</protein>
<feature type="region of interest" description="Disordered" evidence="1">
    <location>
        <begin position="1"/>
        <end position="23"/>
    </location>
</feature>
<evidence type="ECO:0000256" key="1">
    <source>
        <dbReference type="SAM" id="MobiDB-lite"/>
    </source>
</evidence>
<accession>A0ABX0NS30</accession>
<gene>
    <name evidence="2" type="ORF">F2P45_11885</name>
</gene>
<dbReference type="Proteomes" id="UP000609726">
    <property type="component" value="Unassembled WGS sequence"/>
</dbReference>
<evidence type="ECO:0000313" key="3">
    <source>
        <dbReference type="Proteomes" id="UP000609726"/>
    </source>
</evidence>
<evidence type="ECO:0000313" key="2">
    <source>
        <dbReference type="EMBL" id="NHZ89706.1"/>
    </source>
</evidence>
<proteinExistence type="predicted"/>
<name>A0ABX0NS30_9BURK</name>
<feature type="compositionally biased region" description="Acidic residues" evidence="1">
    <location>
        <begin position="13"/>
        <end position="23"/>
    </location>
</feature>
<feature type="compositionally biased region" description="Basic and acidic residues" evidence="1">
    <location>
        <begin position="1"/>
        <end position="12"/>
    </location>
</feature>
<dbReference type="Pfam" id="PF10049">
    <property type="entry name" value="DUF2283"/>
    <property type="match status" value="1"/>
</dbReference>
<dbReference type="RefSeq" id="WP_166874668.1">
    <property type="nucleotide sequence ID" value="NZ_WHJH01000011.1"/>
</dbReference>
<dbReference type="InterPro" id="IPR019270">
    <property type="entry name" value="DUF2283"/>
</dbReference>
<dbReference type="EMBL" id="WHJH01000011">
    <property type="protein sequence ID" value="NHZ89706.1"/>
    <property type="molecule type" value="Genomic_DNA"/>
</dbReference>